<dbReference type="OrthoDB" id="6021263at2759"/>
<evidence type="ECO:0000313" key="2">
    <source>
        <dbReference type="Proteomes" id="UP000789342"/>
    </source>
</evidence>
<name>A0A9N9B0H0_9GLOM</name>
<dbReference type="Pfam" id="PF12824">
    <property type="entry name" value="MRP-L20"/>
    <property type="match status" value="1"/>
</dbReference>
<sequence length="166" mass="19760">MSTTFCRTTIPILLKSSSPYKIFSLQTRHYTARKPKKPTKLSAPIWDEKKLDDGSLFISRVPLIPRKITVDKLPPPLRPVKELRKRKHTEEQKEEMRRLRWKNPKKYTCSALSKMFDCPSNMVARFAPLPPERKEILRAREEYAKNNMGWKKKVIRTERARRRALW</sequence>
<comment type="caution">
    <text evidence="1">The sequence shown here is derived from an EMBL/GenBank/DDBJ whole genome shotgun (WGS) entry which is preliminary data.</text>
</comment>
<evidence type="ECO:0000313" key="1">
    <source>
        <dbReference type="EMBL" id="CAG8548851.1"/>
    </source>
</evidence>
<organism evidence="1 2">
    <name type="scientific">Acaulospora morrowiae</name>
    <dbReference type="NCBI Taxonomy" id="94023"/>
    <lineage>
        <taxon>Eukaryota</taxon>
        <taxon>Fungi</taxon>
        <taxon>Fungi incertae sedis</taxon>
        <taxon>Mucoromycota</taxon>
        <taxon>Glomeromycotina</taxon>
        <taxon>Glomeromycetes</taxon>
        <taxon>Diversisporales</taxon>
        <taxon>Acaulosporaceae</taxon>
        <taxon>Acaulospora</taxon>
    </lineage>
</organism>
<dbReference type="PANTHER" id="PTHR28266">
    <property type="entry name" value="54S RIBOSOMAL PROTEIN L20, MITOCHONDRIAL"/>
    <property type="match status" value="1"/>
</dbReference>
<dbReference type="EMBL" id="CAJVPV010003314">
    <property type="protein sequence ID" value="CAG8548851.1"/>
    <property type="molecule type" value="Genomic_DNA"/>
</dbReference>
<accession>A0A9N9B0H0</accession>
<dbReference type="Proteomes" id="UP000789342">
    <property type="component" value="Unassembled WGS sequence"/>
</dbReference>
<protein>
    <submittedName>
        <fullName evidence="1">18007_t:CDS:1</fullName>
    </submittedName>
</protein>
<gene>
    <name evidence="1" type="ORF">AMORRO_LOCUS5475</name>
</gene>
<reference evidence="1" key="1">
    <citation type="submission" date="2021-06" db="EMBL/GenBank/DDBJ databases">
        <authorList>
            <person name="Kallberg Y."/>
            <person name="Tangrot J."/>
            <person name="Rosling A."/>
        </authorList>
    </citation>
    <scope>NUCLEOTIDE SEQUENCE</scope>
    <source>
        <strain evidence="1">CL551</strain>
    </source>
</reference>
<dbReference type="GO" id="GO:0003735">
    <property type="term" value="F:structural constituent of ribosome"/>
    <property type="evidence" value="ECO:0007669"/>
    <property type="project" value="TreeGrafter"/>
</dbReference>
<dbReference type="AlphaFoldDB" id="A0A9N9B0H0"/>
<proteinExistence type="predicted"/>
<keyword evidence="2" id="KW-1185">Reference proteome</keyword>
<dbReference type="GO" id="GO:0005762">
    <property type="term" value="C:mitochondrial large ribosomal subunit"/>
    <property type="evidence" value="ECO:0007669"/>
    <property type="project" value="TreeGrafter"/>
</dbReference>
<dbReference type="PANTHER" id="PTHR28266:SF1">
    <property type="entry name" value="LARGE RIBOSOMAL SUBUNIT PROTEIN ML58"/>
    <property type="match status" value="1"/>
</dbReference>
<dbReference type="InterPro" id="IPR024388">
    <property type="entry name" value="Ribosomal_mL58"/>
</dbReference>